<sequence>MSEILLLLHPTVVTEESLVESAKSGLSGKFPEASLTQHIIDRIANDMVELPSSHFDHIHYVNPNKSHLSIPPSVMAKLFASLKNGGELSGDLPKDQDLDVLMNGFIVKDDGSWSKPAPVSTVLLRKKKPAETAARKMPTFKKPVSSPVTLTDTSANNTDAEDDLSMKRKLDSTKLAYFSDDSSGEEDDLIDENELIADSHKFNVNIVVPKKCELPNGKKRKKACKDCTCGLKELEEQEEQATRNLQDTLLGKMAQSATLEAIKIEERLKKSQVQFSAQDLTEIDFTVEGKTGGCSSCALGDAFRCDGCPYLGLPPFKPGEVVTLDSFGEDI</sequence>
<reference evidence="2" key="1">
    <citation type="journal article" date="2019" name="MBio">
        <title>Comparative genomics for the elucidation of multidrug resistance (MDR) in Candida lusitaniae.</title>
        <authorList>
            <person name="Kannan A."/>
            <person name="Asner S.A."/>
            <person name="Trachsel E."/>
            <person name="Kelly S."/>
            <person name="Parker J."/>
            <person name="Sanglard D."/>
        </authorList>
    </citation>
    <scope>NUCLEOTIDE SEQUENCE [LARGE SCALE GENOMIC DNA]</scope>
    <source>
        <strain evidence="2">P1</strain>
    </source>
</reference>
<protein>
    <submittedName>
        <fullName evidence="1">Fe-S cluster assembly protein</fullName>
    </submittedName>
</protein>
<organism evidence="1 2">
    <name type="scientific">Clavispora lusitaniae</name>
    <name type="common">Candida lusitaniae</name>
    <dbReference type="NCBI Taxonomy" id="36911"/>
    <lineage>
        <taxon>Eukaryota</taxon>
        <taxon>Fungi</taxon>
        <taxon>Dikarya</taxon>
        <taxon>Ascomycota</taxon>
        <taxon>Saccharomycotina</taxon>
        <taxon>Pichiomycetes</taxon>
        <taxon>Metschnikowiaceae</taxon>
        <taxon>Clavispora</taxon>
    </lineage>
</organism>
<gene>
    <name evidence="1" type="ORF">EJF14_60406</name>
</gene>
<evidence type="ECO:0000313" key="1">
    <source>
        <dbReference type="EMBL" id="QFZ29892.1"/>
    </source>
</evidence>
<proteinExistence type="predicted"/>
<keyword evidence="2" id="KW-1185">Reference proteome</keyword>
<dbReference type="EMBL" id="CP038489">
    <property type="protein sequence ID" value="QFZ29892.1"/>
    <property type="molecule type" value="Genomic_DNA"/>
</dbReference>
<evidence type="ECO:0000313" key="2">
    <source>
        <dbReference type="Proteomes" id="UP000326582"/>
    </source>
</evidence>
<name>A0ACD0WQY8_CLALS</name>
<accession>A0ACD0WQY8</accession>
<dbReference type="Proteomes" id="UP000326582">
    <property type="component" value="Chromosome 6"/>
</dbReference>